<dbReference type="Gene3D" id="3.30.1130.10">
    <property type="match status" value="1"/>
</dbReference>
<proteinExistence type="predicted"/>
<dbReference type="RefSeq" id="WP_096370699.1">
    <property type="nucleotide sequence ID" value="NZ_AP017624.1"/>
</dbReference>
<evidence type="ECO:0000256" key="6">
    <source>
        <dbReference type="ARBA" id="ARBA00022801"/>
    </source>
</evidence>
<dbReference type="NCBIfam" id="NF006826">
    <property type="entry name" value="PRK09347.1-3"/>
    <property type="match status" value="1"/>
</dbReference>
<evidence type="ECO:0000256" key="2">
    <source>
        <dbReference type="ARBA" id="ARBA00005080"/>
    </source>
</evidence>
<dbReference type="GO" id="GO:0003934">
    <property type="term" value="F:GTP cyclohydrolase I activity"/>
    <property type="evidence" value="ECO:0007669"/>
    <property type="project" value="UniProtKB-EC"/>
</dbReference>
<dbReference type="GO" id="GO:0006729">
    <property type="term" value="P:tetrahydrobiopterin biosynthetic process"/>
    <property type="evidence" value="ECO:0007669"/>
    <property type="project" value="TreeGrafter"/>
</dbReference>
<evidence type="ECO:0000313" key="9">
    <source>
        <dbReference type="EMBL" id="BAV41448.1"/>
    </source>
</evidence>
<keyword evidence="6 9" id="KW-0378">Hydrolase</keyword>
<dbReference type="AlphaFoldDB" id="A0A1B4Y305"/>
<gene>
    <name evidence="9" type="primary">folE_1</name>
    <name evidence="9" type="ORF">SHTP_2306</name>
</gene>
<comment type="catalytic activity">
    <reaction evidence="1">
        <text>GTP + H2O = 7,8-dihydroneopterin 3'-triphosphate + formate + H(+)</text>
        <dbReference type="Rhea" id="RHEA:17473"/>
        <dbReference type="ChEBI" id="CHEBI:15377"/>
        <dbReference type="ChEBI" id="CHEBI:15378"/>
        <dbReference type="ChEBI" id="CHEBI:15740"/>
        <dbReference type="ChEBI" id="CHEBI:37565"/>
        <dbReference type="ChEBI" id="CHEBI:58462"/>
        <dbReference type="EC" id="3.5.4.16"/>
    </reaction>
</comment>
<evidence type="ECO:0000313" key="10">
    <source>
        <dbReference type="Proteomes" id="UP000218067"/>
    </source>
</evidence>
<dbReference type="Pfam" id="PF01227">
    <property type="entry name" value="GTP_cyclohydroI"/>
    <property type="match status" value="1"/>
</dbReference>
<reference evidence="9 10" key="1">
    <citation type="submission" date="2016-08" db="EMBL/GenBank/DDBJ databases">
        <title>Complete genome sequence of Mycobacterium shinshuense, a subspecies of M. ulcerans.</title>
        <authorList>
            <person name="Yoshida M."/>
            <person name="Ogura Y."/>
            <person name="Hayashi T."/>
            <person name="Hoshino Y."/>
        </authorList>
    </citation>
    <scope>NUCLEOTIDE SEQUENCE [LARGE SCALE GENOMIC DNA]</scope>
    <source>
        <strain evidence="10">ATCC 33728</strain>
    </source>
</reference>
<dbReference type="PANTHER" id="PTHR11109:SF7">
    <property type="entry name" value="GTP CYCLOHYDROLASE 1"/>
    <property type="match status" value="1"/>
</dbReference>
<dbReference type="UniPathway" id="UPA00848">
    <property type="reaction ID" value="UER00151"/>
</dbReference>
<evidence type="ECO:0000256" key="3">
    <source>
        <dbReference type="ARBA" id="ARBA00012715"/>
    </source>
</evidence>
<accession>A0A1B4Y305</accession>
<dbReference type="InterPro" id="IPR020602">
    <property type="entry name" value="GTP_CycHdrlase_I_dom"/>
</dbReference>
<dbReference type="InterPro" id="IPR043133">
    <property type="entry name" value="GTP-CH-I_C/QueF"/>
</dbReference>
<organism evidence="9 10">
    <name type="scientific">Mycobacterium ulcerans subsp. shinshuense</name>
    <dbReference type="NCBI Taxonomy" id="1124626"/>
    <lineage>
        <taxon>Bacteria</taxon>
        <taxon>Bacillati</taxon>
        <taxon>Actinomycetota</taxon>
        <taxon>Actinomycetes</taxon>
        <taxon>Mycobacteriales</taxon>
        <taxon>Mycobacteriaceae</taxon>
        <taxon>Mycobacterium</taxon>
        <taxon>Mycobacterium ulcerans group</taxon>
    </lineage>
</organism>
<dbReference type="GO" id="GO:0005525">
    <property type="term" value="F:GTP binding"/>
    <property type="evidence" value="ECO:0007669"/>
    <property type="project" value="TreeGrafter"/>
</dbReference>
<dbReference type="GeneID" id="93436913"/>
<dbReference type="GO" id="GO:0046654">
    <property type="term" value="P:tetrahydrofolate biosynthetic process"/>
    <property type="evidence" value="ECO:0007669"/>
    <property type="project" value="InterPro"/>
</dbReference>
<dbReference type="Gene3D" id="1.10.286.10">
    <property type="match status" value="1"/>
</dbReference>
<dbReference type="PANTHER" id="PTHR11109">
    <property type="entry name" value="GTP CYCLOHYDROLASE I"/>
    <property type="match status" value="1"/>
</dbReference>
<dbReference type="EMBL" id="AP017624">
    <property type="protein sequence ID" value="BAV41448.1"/>
    <property type="molecule type" value="Genomic_DNA"/>
</dbReference>
<dbReference type="EC" id="3.5.4.16" evidence="3"/>
<feature type="domain" description="GTP cyclohydrolase I" evidence="8">
    <location>
        <begin position="63"/>
        <end position="229"/>
    </location>
</feature>
<keyword evidence="5" id="KW-0554">One-carbon metabolism</keyword>
<evidence type="ECO:0000259" key="8">
    <source>
        <dbReference type="Pfam" id="PF01227"/>
    </source>
</evidence>
<dbReference type="InterPro" id="IPR001474">
    <property type="entry name" value="GTP_CycHdrlase_I"/>
</dbReference>
<name>A0A1B4Y305_MYCUL</name>
<dbReference type="SUPFAM" id="SSF55620">
    <property type="entry name" value="Tetrahydrobiopterin biosynthesis enzymes-like"/>
    <property type="match status" value="1"/>
</dbReference>
<evidence type="ECO:0000256" key="5">
    <source>
        <dbReference type="ARBA" id="ARBA00022563"/>
    </source>
</evidence>
<dbReference type="GO" id="GO:0008270">
    <property type="term" value="F:zinc ion binding"/>
    <property type="evidence" value="ECO:0007669"/>
    <property type="project" value="TreeGrafter"/>
</dbReference>
<dbReference type="Proteomes" id="UP000218067">
    <property type="component" value="Chromosome"/>
</dbReference>
<evidence type="ECO:0000256" key="7">
    <source>
        <dbReference type="ARBA" id="ARBA00030854"/>
    </source>
</evidence>
<protein>
    <recommendedName>
        <fullName evidence="4">GTP cyclohydrolase 1</fullName>
        <ecNumber evidence="3">3.5.4.16</ecNumber>
    </recommendedName>
    <alternativeName>
        <fullName evidence="7">GTP cyclohydrolase I</fullName>
    </alternativeName>
</protein>
<dbReference type="GO" id="GO:0005737">
    <property type="term" value="C:cytoplasm"/>
    <property type="evidence" value="ECO:0007669"/>
    <property type="project" value="TreeGrafter"/>
</dbReference>
<comment type="pathway">
    <text evidence="2">Cofactor biosynthesis; 7,8-dihydroneopterin triphosphate biosynthesis; 7,8-dihydroneopterin triphosphate from GTP: step 1/1.</text>
</comment>
<dbReference type="InterPro" id="IPR043134">
    <property type="entry name" value="GTP-CH-I_N"/>
</dbReference>
<dbReference type="GO" id="GO:0006730">
    <property type="term" value="P:one-carbon metabolic process"/>
    <property type="evidence" value="ECO:0007669"/>
    <property type="project" value="UniProtKB-KW"/>
</dbReference>
<sequence length="242" mass="26566">MPSAPHPGRYQMPPLRPSAWQMTNDSVAYGAASYHPNSGYPHSGRRPMNSPAWYDNNPDLAVECAVQQLLDALGVDDGEHTAGTPARVARAWREMLWGYHEVPEDQLATDFPAPDDPGLIVMHGISFSSTCAHHLLPFTGTATIAYRPHPGQRIVGLSKLARLVDGYAARLQVQERIGQQAVDGIMRRLNPSGAMCIITARHDCMRLRGVRDPAAEATTEARKGIWSDHEMALIHRLHGGAR</sequence>
<evidence type="ECO:0000256" key="1">
    <source>
        <dbReference type="ARBA" id="ARBA00001052"/>
    </source>
</evidence>
<evidence type="ECO:0000256" key="4">
    <source>
        <dbReference type="ARBA" id="ARBA00017272"/>
    </source>
</evidence>